<proteinExistence type="predicted"/>
<sequence length="68" mass="7627">MEHTMRAEYTEEDPDRVRSWHMVRAGVSTAMCGKVLRADAASRPDGDWGAEPSMMCHTCGALYLREVP</sequence>
<evidence type="ECO:0000313" key="1">
    <source>
        <dbReference type="EMBL" id="NJQ07519.1"/>
    </source>
</evidence>
<reference evidence="1 2" key="1">
    <citation type="submission" date="2020-03" db="EMBL/GenBank/DDBJ databases">
        <title>Draft genome of Streptomyces sp. ventii, isolated from the Axial Seamount in the Pacific Ocean, and resequencing of the two type strains Streptomyces lonarensis strain NCL 716 and Streptomyces bohaiensis strain 11A07.</title>
        <authorList>
            <person name="Loughran R.M."/>
            <person name="Pfannmuller K.M."/>
            <person name="Wasson B.J."/>
            <person name="Deadmond M.C."/>
            <person name="Paddock B.E."/>
            <person name="Koyack M.J."/>
            <person name="Gallegos D.A."/>
            <person name="Mitchell E.A."/>
            <person name="Ushijima B."/>
            <person name="Saw J.H."/>
            <person name="Mcphail K.L."/>
            <person name="Videau P."/>
        </authorList>
    </citation>
    <scope>NUCLEOTIDE SEQUENCE [LARGE SCALE GENOMIC DNA]</scope>
    <source>
        <strain evidence="1 2">NCL716</strain>
    </source>
</reference>
<dbReference type="Proteomes" id="UP000578686">
    <property type="component" value="Unassembled WGS sequence"/>
</dbReference>
<accession>A0A7X6D3K0</accession>
<name>A0A7X6D3K0_9ACTN</name>
<dbReference type="RefSeq" id="WP_167972587.1">
    <property type="nucleotide sequence ID" value="NZ_BHZG01000446.1"/>
</dbReference>
<dbReference type="AlphaFoldDB" id="A0A7X6D3K0"/>
<comment type="caution">
    <text evidence="1">The sequence shown here is derived from an EMBL/GenBank/DDBJ whole genome shotgun (WGS) entry which is preliminary data.</text>
</comment>
<organism evidence="1 2">
    <name type="scientific">Streptomyces lonarensis</name>
    <dbReference type="NCBI Taxonomy" id="700599"/>
    <lineage>
        <taxon>Bacteria</taxon>
        <taxon>Bacillati</taxon>
        <taxon>Actinomycetota</taxon>
        <taxon>Actinomycetes</taxon>
        <taxon>Kitasatosporales</taxon>
        <taxon>Streptomycetaceae</taxon>
        <taxon>Streptomyces</taxon>
    </lineage>
</organism>
<evidence type="ECO:0000313" key="2">
    <source>
        <dbReference type="Proteomes" id="UP000578686"/>
    </source>
</evidence>
<keyword evidence="2" id="KW-1185">Reference proteome</keyword>
<protein>
    <submittedName>
        <fullName evidence="1">Uncharacterized protein</fullName>
    </submittedName>
</protein>
<gene>
    <name evidence="1" type="ORF">HCN56_18495</name>
</gene>
<dbReference type="EMBL" id="JAAVJD010000167">
    <property type="protein sequence ID" value="NJQ07519.1"/>
    <property type="molecule type" value="Genomic_DNA"/>
</dbReference>